<dbReference type="InterPro" id="IPR038666">
    <property type="entry name" value="SSP1_head-tail_sf"/>
</dbReference>
<dbReference type="NCBIfam" id="TIGR01563">
    <property type="entry name" value="gp16_SPP1"/>
    <property type="match status" value="1"/>
</dbReference>
<keyword evidence="2" id="KW-1185">Reference proteome</keyword>
<dbReference type="GeneID" id="98315822"/>
<comment type="caution">
    <text evidence="1">The sequence shown here is derived from an EMBL/GenBank/DDBJ whole genome shotgun (WGS) entry which is preliminary data.</text>
</comment>
<dbReference type="EMBL" id="AYYH01000001">
    <property type="protein sequence ID" value="KRN11471.1"/>
    <property type="molecule type" value="Genomic_DNA"/>
</dbReference>
<gene>
    <name evidence="1" type="ORF">FD00_GL000001</name>
</gene>
<evidence type="ECO:0000313" key="1">
    <source>
        <dbReference type="EMBL" id="KRN11471.1"/>
    </source>
</evidence>
<reference evidence="1 2" key="1">
    <citation type="journal article" date="2015" name="Genome Announc.">
        <title>Expanding the biotechnology potential of lactobacilli through comparative genomics of 213 strains and associated genera.</title>
        <authorList>
            <person name="Sun Z."/>
            <person name="Harris H.M."/>
            <person name="McCann A."/>
            <person name="Guo C."/>
            <person name="Argimon S."/>
            <person name="Zhang W."/>
            <person name="Yang X."/>
            <person name="Jeffery I.B."/>
            <person name="Cooney J.C."/>
            <person name="Kagawa T.F."/>
            <person name="Liu W."/>
            <person name="Song Y."/>
            <person name="Salvetti E."/>
            <person name="Wrobel A."/>
            <person name="Rasinkangas P."/>
            <person name="Parkhill J."/>
            <person name="Rea M.C."/>
            <person name="O'Sullivan O."/>
            <person name="Ritari J."/>
            <person name="Douillard F.P."/>
            <person name="Paul Ross R."/>
            <person name="Yang R."/>
            <person name="Briner A.E."/>
            <person name="Felis G.E."/>
            <person name="de Vos W.M."/>
            <person name="Barrangou R."/>
            <person name="Klaenhammer T.R."/>
            <person name="Caufield P.W."/>
            <person name="Cui Y."/>
            <person name="Zhang H."/>
            <person name="O'Toole P.W."/>
        </authorList>
    </citation>
    <scope>NUCLEOTIDE SEQUENCE [LARGE SCALE GENOMIC DNA]</scope>
    <source>
        <strain evidence="1 2">DSM 20444</strain>
    </source>
</reference>
<dbReference type="PATRIC" id="fig|1046596.6.peg.1"/>
<dbReference type="InterPro" id="IPR008767">
    <property type="entry name" value="Phage_SPP1_head-tail_adaptor"/>
</dbReference>
<protein>
    <submittedName>
        <fullName evidence="1">Prophage Lp3 protein 11</fullName>
    </submittedName>
</protein>
<sequence>MMMLNYDISRLKQRVEFGLVKSVEDDNTGDYKQEFVPQFKLWCGDYTQTMTQQYTLLGNDQQNLLTIVVRHNPSINDTLLAKLNGVLYDVAAVNSDSQINAFDTVTLKQSSKKG</sequence>
<proteinExistence type="predicted"/>
<dbReference type="Proteomes" id="UP000050898">
    <property type="component" value="Unassembled WGS sequence"/>
</dbReference>
<dbReference type="RefSeq" id="WP_235720323.1">
    <property type="nucleotide sequence ID" value="NZ_BACP01000003.1"/>
</dbReference>
<dbReference type="Gene3D" id="2.40.10.270">
    <property type="entry name" value="Bacteriophage SPP1 head-tail adaptor protein"/>
    <property type="match status" value="1"/>
</dbReference>
<organism evidence="1 2">
    <name type="scientific">Liquorilactobacillus mali KCTC 3596 = DSM 20444</name>
    <dbReference type="NCBI Taxonomy" id="1046596"/>
    <lineage>
        <taxon>Bacteria</taxon>
        <taxon>Bacillati</taxon>
        <taxon>Bacillota</taxon>
        <taxon>Bacilli</taxon>
        <taxon>Lactobacillales</taxon>
        <taxon>Lactobacillaceae</taxon>
        <taxon>Liquorilactobacillus</taxon>
    </lineage>
</organism>
<evidence type="ECO:0000313" key="2">
    <source>
        <dbReference type="Proteomes" id="UP000050898"/>
    </source>
</evidence>
<name>A0A0R2E4V9_9LACO</name>
<dbReference type="Pfam" id="PF05521">
    <property type="entry name" value="Phage_HCP"/>
    <property type="match status" value="1"/>
</dbReference>
<dbReference type="AlphaFoldDB" id="A0A0R2E4V9"/>
<accession>A0A0R2E4V9</accession>